<dbReference type="Proteomes" id="UP001213979">
    <property type="component" value="Unassembled WGS sequence"/>
</dbReference>
<sequence length="207" mass="24172">MKKKQFIFGFVLLLVTIAAMISYWHFSSVTYNNQSSQTKVAVLDADYDLMNDINEVDRNATLIVKGKFIGNRTLKEWVDEPTNTVTATASKSEIRVEKVLKGELKKKEIAVYEPAYFMNDTFVSIEGYNLMQERHNYLLFLKPMIDDDTYVIVGMYQGKYDLDSPDPVKRISSIKEYKNLKDIEYFGDHIEEFNKLKKQVKEKYQLN</sequence>
<keyword evidence="1" id="KW-0812">Transmembrane</keyword>
<reference evidence="3 5" key="2">
    <citation type="submission" date="2023-03" db="EMBL/GenBank/DDBJ databases">
        <title>Bacillus Genome Sequencing.</title>
        <authorList>
            <person name="Dunlap C."/>
        </authorList>
    </citation>
    <scope>NUCLEOTIDE SEQUENCE [LARGE SCALE GENOMIC DNA]</scope>
    <source>
        <strain evidence="3 5">NRS-38</strain>
    </source>
</reference>
<keyword evidence="1" id="KW-0472">Membrane</keyword>
<comment type="caution">
    <text evidence="3">The sequence shown here is derived from an EMBL/GenBank/DDBJ whole genome shotgun (WGS) entry which is preliminary data.</text>
</comment>
<organism evidence="3 5">
    <name type="scientific">Anoxybacteroides rupiense</name>
    <dbReference type="NCBI Taxonomy" id="311460"/>
    <lineage>
        <taxon>Bacteria</taxon>
        <taxon>Bacillati</taxon>
        <taxon>Bacillota</taxon>
        <taxon>Bacilli</taxon>
        <taxon>Bacillales</taxon>
        <taxon>Anoxybacillaceae</taxon>
        <taxon>Anoxybacteroides</taxon>
    </lineage>
</organism>
<evidence type="ECO:0000313" key="3">
    <source>
        <dbReference type="EMBL" id="MED5052119.1"/>
    </source>
</evidence>
<feature type="transmembrane region" description="Helical" evidence="1">
    <location>
        <begin position="7"/>
        <end position="26"/>
    </location>
</feature>
<keyword evidence="1" id="KW-1133">Transmembrane helix</keyword>
<dbReference type="EMBL" id="JAQOTG010000001">
    <property type="protein sequence ID" value="MDE8562490.1"/>
    <property type="molecule type" value="Genomic_DNA"/>
</dbReference>
<reference evidence="2 4" key="1">
    <citation type="submission" date="2023-01" db="EMBL/GenBank/DDBJ databases">
        <title>Genome-based reclassification of Anoxybacillus geothermalis as a later heterotypic synonym of Anoxybacillus rupiensis.</title>
        <authorList>
            <person name="Inan Bektas K."/>
            <person name="Canakci S."/>
            <person name="Belduz A.A."/>
            <person name="Guler H.H."/>
        </authorList>
    </citation>
    <scope>NUCLEOTIDE SEQUENCE [LARGE SCALE GENOMIC DNA]</scope>
    <source>
        <strain evidence="2 4">DSM 17127</strain>
    </source>
</reference>
<gene>
    <name evidence="3" type="ORF">P9850_09665</name>
    <name evidence="2" type="ORF">PNH38_01175</name>
</gene>
<dbReference type="Proteomes" id="UP001339962">
    <property type="component" value="Unassembled WGS sequence"/>
</dbReference>
<evidence type="ECO:0000313" key="4">
    <source>
        <dbReference type="Proteomes" id="UP001213979"/>
    </source>
</evidence>
<dbReference type="AlphaFoldDB" id="A0ABD5IWD2"/>
<keyword evidence="4" id="KW-1185">Reference proteome</keyword>
<accession>A0ABD5IWD2</accession>
<evidence type="ECO:0000313" key="2">
    <source>
        <dbReference type="EMBL" id="MDE8562490.1"/>
    </source>
</evidence>
<evidence type="ECO:0000256" key="1">
    <source>
        <dbReference type="SAM" id="Phobius"/>
    </source>
</evidence>
<evidence type="ECO:0000313" key="5">
    <source>
        <dbReference type="Proteomes" id="UP001339962"/>
    </source>
</evidence>
<proteinExistence type="predicted"/>
<name>A0ABD5IWD2_9BACL</name>
<protein>
    <submittedName>
        <fullName evidence="3">Uncharacterized protein</fullName>
    </submittedName>
</protein>
<dbReference type="EMBL" id="JARTLI010000013">
    <property type="protein sequence ID" value="MED5052119.1"/>
    <property type="molecule type" value="Genomic_DNA"/>
</dbReference>
<dbReference type="RefSeq" id="WP_066145679.1">
    <property type="nucleotide sequence ID" value="NZ_JACIDF010000002.1"/>
</dbReference>